<dbReference type="InterPro" id="IPR027474">
    <property type="entry name" value="L-asparaginase_N"/>
</dbReference>
<evidence type="ECO:0000259" key="5">
    <source>
        <dbReference type="Pfam" id="PF00710"/>
    </source>
</evidence>
<organism evidence="7 8">
    <name type="scientific">Actibacterium naphthalenivorans</name>
    <dbReference type="NCBI Taxonomy" id="1614693"/>
    <lineage>
        <taxon>Bacteria</taxon>
        <taxon>Pseudomonadati</taxon>
        <taxon>Pseudomonadota</taxon>
        <taxon>Alphaproteobacteria</taxon>
        <taxon>Rhodobacterales</taxon>
        <taxon>Roseobacteraceae</taxon>
        <taxon>Actibacterium</taxon>
    </lineage>
</organism>
<dbReference type="CDD" id="cd08964">
    <property type="entry name" value="L-asparaginase_II"/>
    <property type="match status" value="1"/>
</dbReference>
<dbReference type="PRINTS" id="PR00139">
    <property type="entry name" value="ASNGLNASE"/>
</dbReference>
<evidence type="ECO:0000256" key="3">
    <source>
        <dbReference type="PIRSR" id="PIRSR001220-1"/>
    </source>
</evidence>
<dbReference type="Proteomes" id="UP000585681">
    <property type="component" value="Unassembled WGS sequence"/>
</dbReference>
<feature type="active site" description="O-isoaspartyl threonine intermediate" evidence="3">
    <location>
        <position position="16"/>
    </location>
</feature>
<comment type="caution">
    <text evidence="7">The sequence shown here is derived from an EMBL/GenBank/DDBJ whole genome shotgun (WGS) entry which is preliminary data.</text>
</comment>
<sequence length="317" mass="32803">MTTTRPRITLFALGGTIASLRGESGRAVAGAMTGAELVTSLALDTRVELEVITLAQKPSNALQLKDIFAVRDRCARAVADGAAGVVISQGTDMLEDSAFLLDLITDLPDAGLVLTGAQRVPYAPGSDAGPNIRDAITTAAAPAARGAGALVVFDQEIHEARHVRKVSSHRLRGFGSPGHGPIGHVDGAHVDLRAAAAPMPRFVGLQPPLPRVDILPAAMEASPLLLRAAVESGARGLVLDGLGRGQVPPDWMPEIAALRQAGLPIAVTSSTLSGRLGTDYDYPGCLAELTALGVQPCDELSARKARLLLMCRMAAGA</sequence>
<dbReference type="PROSITE" id="PS51732">
    <property type="entry name" value="ASN_GLN_ASE_3"/>
    <property type="match status" value="1"/>
</dbReference>
<dbReference type="PIRSF" id="PIRSF001220">
    <property type="entry name" value="L-ASNase_gatD"/>
    <property type="match status" value="1"/>
</dbReference>
<dbReference type="Pfam" id="PF17763">
    <property type="entry name" value="Asparaginase_C"/>
    <property type="match status" value="1"/>
</dbReference>
<dbReference type="InterPro" id="IPR040919">
    <property type="entry name" value="Asparaginase_C"/>
</dbReference>
<dbReference type="InterPro" id="IPR037152">
    <property type="entry name" value="L-asparaginase_N_sf"/>
</dbReference>
<comment type="similarity">
    <text evidence="1">Belongs to the asparaginase 1 family.</text>
</comment>
<feature type="domain" description="Asparaginase/glutaminase C-terminal" evidence="6">
    <location>
        <begin position="211"/>
        <end position="315"/>
    </location>
</feature>
<feature type="binding site" evidence="4">
    <location>
        <begin position="91"/>
        <end position="92"/>
    </location>
    <ligand>
        <name>substrate</name>
    </ligand>
</feature>
<dbReference type="SMART" id="SM00870">
    <property type="entry name" value="Asparaginase"/>
    <property type="match status" value="1"/>
</dbReference>
<dbReference type="InterPro" id="IPR006034">
    <property type="entry name" value="Asparaginase/glutaminase-like"/>
</dbReference>
<dbReference type="Pfam" id="PF00710">
    <property type="entry name" value="Asparaginase"/>
    <property type="match status" value="1"/>
</dbReference>
<keyword evidence="2 7" id="KW-0378">Hydrolase</keyword>
<dbReference type="InterPro" id="IPR036152">
    <property type="entry name" value="Asp/glu_Ase-like_sf"/>
</dbReference>
<dbReference type="Gene3D" id="3.40.50.1170">
    <property type="entry name" value="L-asparaginase, N-terminal domain"/>
    <property type="match status" value="1"/>
</dbReference>
<dbReference type="GO" id="GO:0006528">
    <property type="term" value="P:asparagine metabolic process"/>
    <property type="evidence" value="ECO:0007669"/>
    <property type="project" value="InterPro"/>
</dbReference>
<protein>
    <submittedName>
        <fullName evidence="7">L-asparaginase</fullName>
        <ecNumber evidence="7">3.5.1.1</ecNumber>
    </submittedName>
</protein>
<evidence type="ECO:0000256" key="1">
    <source>
        <dbReference type="ARBA" id="ARBA00010518"/>
    </source>
</evidence>
<dbReference type="Gene3D" id="3.40.50.40">
    <property type="match status" value="1"/>
</dbReference>
<dbReference type="PIRSF" id="PIRSF500176">
    <property type="entry name" value="L_ASNase"/>
    <property type="match status" value="1"/>
</dbReference>
<evidence type="ECO:0000313" key="7">
    <source>
        <dbReference type="EMBL" id="MBB4023062.1"/>
    </source>
</evidence>
<keyword evidence="8" id="KW-1185">Reference proteome</keyword>
<dbReference type="GO" id="GO:0004067">
    <property type="term" value="F:asparaginase activity"/>
    <property type="evidence" value="ECO:0007669"/>
    <property type="project" value="UniProtKB-UniRule"/>
</dbReference>
<gene>
    <name evidence="7" type="ORF">GGR17_002884</name>
</gene>
<feature type="domain" description="L-asparaginase N-terminal" evidence="5">
    <location>
        <begin position="7"/>
        <end position="194"/>
    </location>
</feature>
<dbReference type="RefSeq" id="WP_054539306.1">
    <property type="nucleotide sequence ID" value="NZ_JACIEQ010000004.1"/>
</dbReference>
<dbReference type="PANTHER" id="PTHR11707">
    <property type="entry name" value="L-ASPARAGINASE"/>
    <property type="match status" value="1"/>
</dbReference>
<name>A0A840CG28_9RHOB</name>
<dbReference type="AlphaFoldDB" id="A0A840CG28"/>
<dbReference type="SUPFAM" id="SSF53774">
    <property type="entry name" value="Glutaminase/Asparaginase"/>
    <property type="match status" value="1"/>
</dbReference>
<evidence type="ECO:0000256" key="2">
    <source>
        <dbReference type="ARBA" id="ARBA00022801"/>
    </source>
</evidence>
<reference evidence="7" key="1">
    <citation type="submission" date="2020-08" db="EMBL/GenBank/DDBJ databases">
        <title>Genomic Encyclopedia of Type Strains, Phase IV (KMG-IV): sequencing the most valuable type-strain genomes for metagenomic binning, comparative biology and taxonomic classification.</title>
        <authorList>
            <person name="Goeker M."/>
        </authorList>
    </citation>
    <scope>NUCLEOTIDE SEQUENCE [LARGE SCALE GENOMIC DNA]</scope>
    <source>
        <strain evidence="7">DSM 105040</strain>
    </source>
</reference>
<dbReference type="EMBL" id="JACIEQ010000004">
    <property type="protein sequence ID" value="MBB4023062.1"/>
    <property type="molecule type" value="Genomic_DNA"/>
</dbReference>
<proteinExistence type="inferred from homology"/>
<dbReference type="InterPro" id="IPR027473">
    <property type="entry name" value="L-asparaginase_C"/>
</dbReference>
<dbReference type="EC" id="3.5.1.1" evidence="7"/>
<evidence type="ECO:0000259" key="6">
    <source>
        <dbReference type="Pfam" id="PF17763"/>
    </source>
</evidence>
<dbReference type="PANTHER" id="PTHR11707:SF28">
    <property type="entry name" value="60 KDA LYSOPHOSPHOLIPASE"/>
    <property type="match status" value="1"/>
</dbReference>
<feature type="binding site" evidence="4">
    <location>
        <position position="59"/>
    </location>
    <ligand>
        <name>substrate</name>
    </ligand>
</feature>
<accession>A0A840CG28</accession>
<evidence type="ECO:0000313" key="8">
    <source>
        <dbReference type="Proteomes" id="UP000585681"/>
    </source>
</evidence>
<evidence type="ECO:0000256" key="4">
    <source>
        <dbReference type="PIRSR" id="PIRSR001220-2"/>
    </source>
</evidence>
<dbReference type="InterPro" id="IPR004550">
    <property type="entry name" value="AsnASE_II"/>
</dbReference>